<dbReference type="PANTHER" id="PTHR31600:SF2">
    <property type="entry name" value="GAMETE ENRICHED GENE 10 PROTEIN-RELATED"/>
    <property type="match status" value="1"/>
</dbReference>
<gene>
    <name evidence="4" type="ORF">M427DRAFT_149746</name>
</gene>
<dbReference type="AlphaFoldDB" id="A0A138ZYX4"/>
<feature type="transmembrane region" description="Helical" evidence="2">
    <location>
        <begin position="821"/>
        <end position="843"/>
    </location>
</feature>
<dbReference type="PANTHER" id="PTHR31600">
    <property type="entry name" value="TINY MACROCYSTS PROTEIN B-RELATED"/>
    <property type="match status" value="1"/>
</dbReference>
<dbReference type="OMA" id="NAGETEM"/>
<reference evidence="4 5" key="1">
    <citation type="journal article" date="2015" name="Genome Biol. Evol.">
        <title>Phylogenomic analyses indicate that early fungi evolved digesting cell walls of algal ancestors of land plants.</title>
        <authorList>
            <person name="Chang Y."/>
            <person name="Wang S."/>
            <person name="Sekimoto S."/>
            <person name="Aerts A.L."/>
            <person name="Choi C."/>
            <person name="Clum A."/>
            <person name="LaButti K.M."/>
            <person name="Lindquist E.A."/>
            <person name="Yee Ngan C."/>
            <person name="Ohm R.A."/>
            <person name="Salamov A.A."/>
            <person name="Grigoriev I.V."/>
            <person name="Spatafora J.W."/>
            <person name="Berbee M.L."/>
        </authorList>
    </citation>
    <scope>NUCLEOTIDE SEQUENCE [LARGE SCALE GENOMIC DNA]</scope>
    <source>
        <strain evidence="4 5">JEL478</strain>
    </source>
</reference>
<keyword evidence="2" id="KW-1133">Transmembrane helix</keyword>
<accession>A0A138ZYX4</accession>
<name>A0A138ZYX4_GONPJ</name>
<evidence type="ECO:0000313" key="4">
    <source>
        <dbReference type="EMBL" id="KXS09475.1"/>
    </source>
</evidence>
<feature type="transmembrane region" description="Helical" evidence="2">
    <location>
        <begin position="1107"/>
        <end position="1126"/>
    </location>
</feature>
<feature type="transmembrane region" description="Helical" evidence="2">
    <location>
        <begin position="229"/>
        <end position="247"/>
    </location>
</feature>
<evidence type="ECO:0000313" key="5">
    <source>
        <dbReference type="Proteomes" id="UP000070544"/>
    </source>
</evidence>
<feature type="domain" description="TmcB/TmcC TPR repeats" evidence="3">
    <location>
        <begin position="458"/>
        <end position="563"/>
    </location>
</feature>
<dbReference type="InterPro" id="IPR052994">
    <property type="entry name" value="Tiny_macrocysts_regulators"/>
</dbReference>
<evidence type="ECO:0000256" key="1">
    <source>
        <dbReference type="SAM" id="MobiDB-lite"/>
    </source>
</evidence>
<feature type="transmembrane region" description="Helical" evidence="2">
    <location>
        <begin position="259"/>
        <end position="281"/>
    </location>
</feature>
<evidence type="ECO:0000259" key="3">
    <source>
        <dbReference type="Pfam" id="PF25474"/>
    </source>
</evidence>
<dbReference type="STRING" id="1344416.A0A138ZYX4"/>
<feature type="transmembrane region" description="Helical" evidence="2">
    <location>
        <begin position="647"/>
        <end position="669"/>
    </location>
</feature>
<dbReference type="OrthoDB" id="2156462at2759"/>
<keyword evidence="2" id="KW-0812">Transmembrane</keyword>
<feature type="transmembrane region" description="Helical" evidence="2">
    <location>
        <begin position="287"/>
        <end position="311"/>
    </location>
</feature>
<feature type="transmembrane region" description="Helical" evidence="2">
    <location>
        <begin position="122"/>
        <end position="146"/>
    </location>
</feature>
<proteinExistence type="predicted"/>
<feature type="transmembrane region" description="Helical" evidence="2">
    <location>
        <begin position="925"/>
        <end position="949"/>
    </location>
</feature>
<feature type="compositionally biased region" description="Acidic residues" evidence="1">
    <location>
        <begin position="884"/>
        <end position="895"/>
    </location>
</feature>
<dbReference type="InterPro" id="IPR057352">
    <property type="entry name" value="TPR_TmcB/C"/>
</dbReference>
<evidence type="ECO:0000256" key="2">
    <source>
        <dbReference type="SAM" id="Phobius"/>
    </source>
</evidence>
<feature type="transmembrane region" description="Helical" evidence="2">
    <location>
        <begin position="86"/>
        <end position="107"/>
    </location>
</feature>
<organism evidence="4 5">
    <name type="scientific">Gonapodya prolifera (strain JEL478)</name>
    <name type="common">Monoblepharis prolifera</name>
    <dbReference type="NCBI Taxonomy" id="1344416"/>
    <lineage>
        <taxon>Eukaryota</taxon>
        <taxon>Fungi</taxon>
        <taxon>Fungi incertae sedis</taxon>
        <taxon>Chytridiomycota</taxon>
        <taxon>Chytridiomycota incertae sedis</taxon>
        <taxon>Monoblepharidomycetes</taxon>
        <taxon>Monoblepharidales</taxon>
        <taxon>Gonapodyaceae</taxon>
        <taxon>Gonapodya</taxon>
    </lineage>
</organism>
<keyword evidence="2" id="KW-0472">Membrane</keyword>
<feature type="transmembrane region" description="Helical" evidence="2">
    <location>
        <begin position="166"/>
        <end position="191"/>
    </location>
</feature>
<sequence>MDVRATKTRRNHRSNPIESLLFPTLYALGRQNHLPQALEAAFFLFEDLQLCSFSWRSEYVPGLPNYIQYVFNPIILSIDTTSSFEAAFWTVVGLLVITIGLLFYVFFSFSRGEFKHVWPLKVIRILSAVFLTFLFIPSLEILLAAWKCPHATSAKGPQCLLDTRELPYVIMSLILTPSLFAFVLFMSLFLVDTNPQSTNLSARIHGQFDALYAIIKTAVVIADKFGGQWGRLGVVLLACFGSLVYLAKTVPFFHPRVNALRAGAITFGFCSAVIACLTKLIADPDQIATPSIVFLALSGPASFLLGGSLVYRRLYTVRMDVITRLKQKRAVQGALEVPAMPLESDNLSVDQAQKQRPSLNHVRVLFIDSGETKVKQDHNENDAFDSPKILENAQVIASRKEKRKEPVFGSELEVEIACRFVRDSCREDSIALLKLIFEEAHQNISLKFAISTRRKKIQNGKRPTWVRYAGVEGRAKRLHAEALISLRRFWVNLNTPKPDMRLLSRVLEQFHSNAERASTSYSRLLDRFPNSKQLLRLYAAFLQGVRADFSGALKLIKKAEDLEVMEMRRPSMRTDFGDAIGKRQSVSLPTHVITEEASAALIPTLQDLESSNEVGANENSDDPTLKNIKWRKSMCDSRPVRRLDIQLKLAVLASLGVLIFSFVLATSTFGDVSWEYGVNRAFRRSRSTVTEAIQESRLLTLALAANNTVAFTKRQATLMGLQTSLQSTILPALLQLDDHNRDTKYVVLKLATADRNQTPTLVFHTVSIYELVLMCYDAMGSITSRSFSDFMTRPNNNGLSDPDVNFFLQNAWQISSVQKTLWTVLGVQLAAQACIAVALYILVISKIETKTHSVIKLLVNLPKATKRAIVNNLDEAIEAVTLGDGDDETEMEESGTGDPLKPSVDPNTAPSDRLEAAKANQTPRYLLFFVLGCTLLALACLSMFVAPILELSHLAGLSRTMDNVGAQRFHLQRILMIAGEVAVQDMTLWNAGETEMYMQRAIDVAKTRASFLRQGDDVTPGSNDFPDLAQLLVTGGTCHHESLLPTGCDNRTYVNSIGLTPSLVYSGVETLPPSSRTVGSDQYRLMNEIIKDLIAGTYVLSSGSAEMTAVFAIGTLVILLSWFFLFRRIVADLNGMASELVDIVFSVPKSAVQPGSALAACIATGGLSLGVEEYSSG</sequence>
<keyword evidence="5" id="KW-1185">Reference proteome</keyword>
<dbReference type="Pfam" id="PF25474">
    <property type="entry name" value="TPR_TmcB"/>
    <property type="match status" value="1"/>
</dbReference>
<protein>
    <recommendedName>
        <fullName evidence="3">TmcB/TmcC TPR repeats domain-containing protein</fullName>
    </recommendedName>
</protein>
<dbReference type="Proteomes" id="UP000070544">
    <property type="component" value="Unassembled WGS sequence"/>
</dbReference>
<feature type="region of interest" description="Disordered" evidence="1">
    <location>
        <begin position="881"/>
        <end position="911"/>
    </location>
</feature>
<dbReference type="EMBL" id="KQ965861">
    <property type="protein sequence ID" value="KXS09475.1"/>
    <property type="molecule type" value="Genomic_DNA"/>
</dbReference>